<dbReference type="CDD" id="cd24079">
    <property type="entry name" value="ASKHA_NBD_PG1100-like"/>
    <property type="match status" value="1"/>
</dbReference>
<gene>
    <name evidence="2" type="ORF">EAH69_05775</name>
</gene>
<dbReference type="InterPro" id="IPR052519">
    <property type="entry name" value="Euk-type_GlcNAc_Kinase"/>
</dbReference>
<dbReference type="Gene3D" id="1.10.720.160">
    <property type="match status" value="1"/>
</dbReference>
<dbReference type="RefSeq" id="WP_121934237.1">
    <property type="nucleotide sequence ID" value="NZ_RDOJ01000006.1"/>
</dbReference>
<dbReference type="InterPro" id="IPR043129">
    <property type="entry name" value="ATPase_NBD"/>
</dbReference>
<protein>
    <submittedName>
        <fullName evidence="2">ATPase</fullName>
    </submittedName>
</protein>
<dbReference type="PANTHER" id="PTHR43190:SF3">
    <property type="entry name" value="N-ACETYL-D-GLUCOSAMINE KINASE"/>
    <property type="match status" value="1"/>
</dbReference>
<dbReference type="SUPFAM" id="SSF53067">
    <property type="entry name" value="Actin-like ATPase domain"/>
    <property type="match status" value="2"/>
</dbReference>
<sequence length="285" mass="32234">MIIIADSGSTKTDWVVLDESQNEVFRTNTIGFNPYFVTSVDITTEIAKNEELANIASEVKQVFFYGAGTSSEANREIVRIGLNGLFTNAEFVVDHDLLAACYATYMGKPAMVCILGTGSNSCYFDGKEMREETKSLAYILGDEGSGNDLGKRILRAYFTKKMPPHLAKAFDDYYKLTVEELNKNVYQNKFANAYLASFNKFVVEHKDDPFIQKIIYDAMTGFIEFQILPYEEARNSELNFIGSIAHIYEPIIRSVAAQYHLTVGHIIRKPIDNLVEYHKNYLINA</sequence>
<dbReference type="AlphaFoldDB" id="A0A3L9MD44"/>
<dbReference type="OrthoDB" id="871343at2"/>
<dbReference type="InterPro" id="IPR002731">
    <property type="entry name" value="ATPase_BadF"/>
</dbReference>
<dbReference type="PANTHER" id="PTHR43190">
    <property type="entry name" value="N-ACETYL-D-GLUCOSAMINE KINASE"/>
    <property type="match status" value="1"/>
</dbReference>
<evidence type="ECO:0000259" key="1">
    <source>
        <dbReference type="Pfam" id="PF01869"/>
    </source>
</evidence>
<reference evidence="2 3" key="1">
    <citation type="submission" date="2018-10" db="EMBL/GenBank/DDBJ databases">
        <authorList>
            <person name="Chen X."/>
        </authorList>
    </citation>
    <scope>NUCLEOTIDE SEQUENCE [LARGE SCALE GENOMIC DNA]</scope>
    <source>
        <strain evidence="2 3">YIM 102668</strain>
    </source>
</reference>
<comment type="caution">
    <text evidence="2">The sequence shown here is derived from an EMBL/GenBank/DDBJ whole genome shotgun (WGS) entry which is preliminary data.</text>
</comment>
<dbReference type="EMBL" id="RDOJ01000006">
    <property type="protein sequence ID" value="RLZ10652.1"/>
    <property type="molecule type" value="Genomic_DNA"/>
</dbReference>
<evidence type="ECO:0000313" key="3">
    <source>
        <dbReference type="Proteomes" id="UP000275348"/>
    </source>
</evidence>
<proteinExistence type="predicted"/>
<dbReference type="Gene3D" id="3.30.420.40">
    <property type="match status" value="2"/>
</dbReference>
<dbReference type="Proteomes" id="UP000275348">
    <property type="component" value="Unassembled WGS sequence"/>
</dbReference>
<organism evidence="2 3">
    <name type="scientific">Faecalibacter macacae</name>
    <dbReference type="NCBI Taxonomy" id="1859289"/>
    <lineage>
        <taxon>Bacteria</taxon>
        <taxon>Pseudomonadati</taxon>
        <taxon>Bacteroidota</taxon>
        <taxon>Flavobacteriia</taxon>
        <taxon>Flavobacteriales</taxon>
        <taxon>Weeksellaceae</taxon>
        <taxon>Faecalibacter</taxon>
    </lineage>
</organism>
<evidence type="ECO:0000313" key="2">
    <source>
        <dbReference type="EMBL" id="RLZ10652.1"/>
    </source>
</evidence>
<feature type="domain" description="ATPase BadF/BadG/BcrA/BcrD type" evidence="1">
    <location>
        <begin position="6"/>
        <end position="205"/>
    </location>
</feature>
<dbReference type="Pfam" id="PF01869">
    <property type="entry name" value="BcrAD_BadFG"/>
    <property type="match status" value="1"/>
</dbReference>
<keyword evidence="3" id="KW-1185">Reference proteome</keyword>
<name>A0A3L9MD44_9FLAO</name>
<accession>A0A3L9MD44</accession>